<comment type="catalytic activity">
    <reaction evidence="6">
        <text>3-hydroxy-L-kynurenine + H2O = 3-hydroxyanthranilate + L-alanine + H(+)</text>
        <dbReference type="Rhea" id="RHEA:25143"/>
        <dbReference type="ChEBI" id="CHEBI:15377"/>
        <dbReference type="ChEBI" id="CHEBI:15378"/>
        <dbReference type="ChEBI" id="CHEBI:36559"/>
        <dbReference type="ChEBI" id="CHEBI:57972"/>
        <dbReference type="ChEBI" id="CHEBI:58125"/>
        <dbReference type="EC" id="3.7.1.3"/>
    </reaction>
</comment>
<dbReference type="GO" id="GO:0030170">
    <property type="term" value="F:pyridoxal phosphate binding"/>
    <property type="evidence" value="ECO:0007669"/>
    <property type="project" value="UniProtKB-UniRule"/>
</dbReference>
<feature type="binding site" evidence="4">
    <location>
        <position position="293"/>
    </location>
    <ligand>
        <name>pyridoxal 5'-phosphate</name>
        <dbReference type="ChEBI" id="CHEBI:597326"/>
    </ligand>
</feature>
<dbReference type="GO" id="GO:0019441">
    <property type="term" value="P:L-tryptophan catabolic process to kynurenine"/>
    <property type="evidence" value="ECO:0007669"/>
    <property type="project" value="TreeGrafter"/>
</dbReference>
<feature type="binding site" evidence="4">
    <location>
        <position position="102"/>
    </location>
    <ligand>
        <name>pyridoxal 5'-phosphate</name>
        <dbReference type="ChEBI" id="CHEBI:597326"/>
    </ligand>
</feature>
<dbReference type="Gene3D" id="3.90.1150.10">
    <property type="entry name" value="Aspartate Aminotransferase, domain 1"/>
    <property type="match status" value="1"/>
</dbReference>
<evidence type="ECO:0000256" key="2">
    <source>
        <dbReference type="ARBA" id="ARBA00022801"/>
    </source>
</evidence>
<dbReference type="GO" id="GO:0043420">
    <property type="term" value="P:anthranilate metabolic process"/>
    <property type="evidence" value="ECO:0007669"/>
    <property type="project" value="TreeGrafter"/>
</dbReference>
<dbReference type="NCBIfam" id="TIGR01814">
    <property type="entry name" value="kynureninase"/>
    <property type="match status" value="1"/>
</dbReference>
<keyword evidence="1 4" id="KW-0662">Pyridine nucleotide biosynthesis</keyword>
<dbReference type="EMBL" id="JAATLM010000001">
    <property type="protein sequence ID" value="NIZ68982.1"/>
    <property type="molecule type" value="Genomic_DNA"/>
</dbReference>
<comment type="cofactor">
    <cofactor evidence="4 6">
        <name>pyridoxal 5'-phosphate</name>
        <dbReference type="ChEBI" id="CHEBI:597326"/>
    </cofactor>
</comment>
<dbReference type="PANTHER" id="PTHR14084">
    <property type="entry name" value="KYNURENINASE"/>
    <property type="match status" value="1"/>
</dbReference>
<accession>A0A968GEV7</accession>
<feature type="binding site" evidence="4">
    <location>
        <position position="211"/>
    </location>
    <ligand>
        <name>pyridoxal 5'-phosphate</name>
        <dbReference type="ChEBI" id="CHEBI:597326"/>
    </ligand>
</feature>
<evidence type="ECO:0000256" key="1">
    <source>
        <dbReference type="ARBA" id="ARBA00022642"/>
    </source>
</evidence>
<keyword evidence="8" id="KW-1185">Reference proteome</keyword>
<comment type="caution">
    <text evidence="7">The sequence shown here is derived from an EMBL/GenBank/DDBJ whole genome shotgun (WGS) entry which is preliminary data.</text>
</comment>
<dbReference type="GO" id="GO:0009435">
    <property type="term" value="P:NAD+ biosynthetic process"/>
    <property type="evidence" value="ECO:0007669"/>
    <property type="project" value="UniProtKB-UniRule"/>
</dbReference>
<keyword evidence="3 4" id="KW-0663">Pyridoxal phosphate</keyword>
<evidence type="ECO:0000313" key="8">
    <source>
        <dbReference type="Proteomes" id="UP000778951"/>
    </source>
</evidence>
<dbReference type="GO" id="GO:0005737">
    <property type="term" value="C:cytoplasm"/>
    <property type="evidence" value="ECO:0007669"/>
    <property type="project" value="UniProtKB-UniRule"/>
</dbReference>
<dbReference type="Pfam" id="PF22580">
    <property type="entry name" value="KYNU_C"/>
    <property type="match status" value="1"/>
</dbReference>
<dbReference type="InterPro" id="IPR010111">
    <property type="entry name" value="Kynureninase"/>
</dbReference>
<dbReference type="Gene3D" id="3.40.640.10">
    <property type="entry name" value="Type I PLP-dependent aspartate aminotransferase-like (Major domain)"/>
    <property type="match status" value="1"/>
</dbReference>
<evidence type="ECO:0000256" key="6">
    <source>
        <dbReference type="PIRNR" id="PIRNR038800"/>
    </source>
</evidence>
<comment type="function">
    <text evidence="4 6">Catalyzes the cleavage of L-kynurenine (L-Kyn) and L-3-hydroxykynurenine (L-3OHKyn) into anthranilic acid (AA) and 3-hydroxyanthranilic acid (3-OHAA), respectively.</text>
</comment>
<organism evidence="7 8">
    <name type="scientific">Entomospira culicis</name>
    <dbReference type="NCBI Taxonomy" id="2719989"/>
    <lineage>
        <taxon>Bacteria</taxon>
        <taxon>Pseudomonadati</taxon>
        <taxon>Spirochaetota</taxon>
        <taxon>Spirochaetia</taxon>
        <taxon>Spirochaetales</taxon>
        <taxon>Spirochaetaceae</taxon>
        <taxon>Entomospira</taxon>
    </lineage>
</organism>
<dbReference type="AlphaFoldDB" id="A0A968GEV7"/>
<keyword evidence="2 4" id="KW-0378">Hydrolase</keyword>
<comment type="pathway">
    <text evidence="4 6">Cofactor biosynthesis; NAD(+) biosynthesis; quinolinate from L-kynurenine: step 2/3.</text>
</comment>
<comment type="caution">
    <text evidence="4">Lacks conserved residue(s) required for the propagation of feature annotation.</text>
</comment>
<comment type="subunit">
    <text evidence="4 6">Homodimer.</text>
</comment>
<feature type="binding site" evidence="4">
    <location>
        <position position="265"/>
    </location>
    <ligand>
        <name>pyridoxal 5'-phosphate</name>
        <dbReference type="ChEBI" id="CHEBI:597326"/>
    </ligand>
</feature>
<gene>
    <name evidence="4 7" type="primary">kynU</name>
    <name evidence="7" type="ORF">HCT48_01960</name>
</gene>
<proteinExistence type="inferred from homology"/>
<evidence type="ECO:0000256" key="5">
    <source>
        <dbReference type="NCBIfam" id="TIGR01814"/>
    </source>
</evidence>
<dbReference type="InterPro" id="IPR015424">
    <property type="entry name" value="PyrdxlP-dep_Trfase"/>
</dbReference>
<dbReference type="GO" id="GO:0097053">
    <property type="term" value="P:L-kynurenine catabolic process"/>
    <property type="evidence" value="ECO:0007669"/>
    <property type="project" value="UniProtKB-UniRule"/>
</dbReference>
<dbReference type="RefSeq" id="WP_167695093.1">
    <property type="nucleotide sequence ID" value="NZ_CP118181.1"/>
</dbReference>
<feature type="modified residue" description="N6-(pyridoxal phosphate)lysine" evidence="4">
    <location>
        <position position="237"/>
    </location>
</feature>
<comment type="similarity">
    <text evidence="4 6">Belongs to the kynureninase family.</text>
</comment>
<name>A0A968GEV7_9SPIO</name>
<dbReference type="EC" id="3.7.1.3" evidence="4 5"/>
<dbReference type="InterPro" id="IPR015422">
    <property type="entry name" value="PyrdxlP-dep_Trfase_small"/>
</dbReference>
<dbReference type="GO" id="GO:0030429">
    <property type="term" value="F:kynureninase activity"/>
    <property type="evidence" value="ECO:0007669"/>
    <property type="project" value="UniProtKB-UniRule"/>
</dbReference>
<dbReference type="HAMAP" id="MF_01970">
    <property type="entry name" value="Kynureninase"/>
    <property type="match status" value="1"/>
</dbReference>
<feature type="binding site" evidence="4">
    <location>
        <position position="236"/>
    </location>
    <ligand>
        <name>pyridoxal 5'-phosphate</name>
        <dbReference type="ChEBI" id="CHEBI:597326"/>
    </ligand>
</feature>
<dbReference type="Proteomes" id="UP000778951">
    <property type="component" value="Unassembled WGS sequence"/>
</dbReference>
<protein>
    <recommendedName>
        <fullName evidence="4 5">Kynureninase</fullName>
        <ecNumber evidence="4 5">3.7.1.3</ecNumber>
    </recommendedName>
    <alternativeName>
        <fullName evidence="4">L-kynurenine hydrolase</fullName>
    </alternativeName>
</protein>
<evidence type="ECO:0000313" key="7">
    <source>
        <dbReference type="EMBL" id="NIZ68982.1"/>
    </source>
</evidence>
<comment type="pathway">
    <text evidence="4 6">Amino-acid degradation; L-kynurenine degradation; L-alanine and anthranilate from L-kynurenine: step 1/1.</text>
</comment>
<dbReference type="PANTHER" id="PTHR14084:SF0">
    <property type="entry name" value="KYNURENINASE"/>
    <property type="match status" value="1"/>
</dbReference>
<evidence type="ECO:0000256" key="4">
    <source>
        <dbReference type="HAMAP-Rule" id="MF_01970"/>
    </source>
</evidence>
<dbReference type="PIRSF" id="PIRSF038800">
    <property type="entry name" value="KYNU"/>
    <property type="match status" value="1"/>
</dbReference>
<reference evidence="7" key="1">
    <citation type="submission" date="2020-03" db="EMBL/GenBank/DDBJ databases">
        <title>Spirochaetal bacteria isolated from arthropods constitute a novel genus Entomospira genus novum within the order Spirochaetales.</title>
        <authorList>
            <person name="Grana-Miraglia L."/>
            <person name="Sikutova S."/>
            <person name="Fingerle V."/>
            <person name="Sing A."/>
            <person name="Castillo-Ramirez S."/>
            <person name="Margos G."/>
            <person name="Rudolf I."/>
        </authorList>
    </citation>
    <scope>NUCLEOTIDE SEQUENCE</scope>
    <source>
        <strain evidence="7">BR149</strain>
    </source>
</reference>
<feature type="binding site" evidence="4">
    <location>
        <position position="214"/>
    </location>
    <ligand>
        <name>pyridoxal 5'-phosphate</name>
        <dbReference type="ChEBI" id="CHEBI:597326"/>
    </ligand>
</feature>
<comment type="catalytic activity">
    <reaction evidence="4 6">
        <text>L-kynurenine + H2O = anthranilate + L-alanine + H(+)</text>
        <dbReference type="Rhea" id="RHEA:16813"/>
        <dbReference type="ChEBI" id="CHEBI:15377"/>
        <dbReference type="ChEBI" id="CHEBI:15378"/>
        <dbReference type="ChEBI" id="CHEBI:16567"/>
        <dbReference type="ChEBI" id="CHEBI:57959"/>
        <dbReference type="ChEBI" id="CHEBI:57972"/>
        <dbReference type="EC" id="3.7.1.3"/>
    </reaction>
</comment>
<dbReference type="SUPFAM" id="SSF53383">
    <property type="entry name" value="PLP-dependent transferases"/>
    <property type="match status" value="1"/>
</dbReference>
<dbReference type="GO" id="GO:0019805">
    <property type="term" value="P:quinolinate biosynthetic process"/>
    <property type="evidence" value="ECO:0007669"/>
    <property type="project" value="UniProtKB-UniRule"/>
</dbReference>
<feature type="binding site" evidence="4">
    <location>
        <position position="103"/>
    </location>
    <ligand>
        <name>pyridoxal 5'-phosphate</name>
        <dbReference type="ChEBI" id="CHEBI:597326"/>
    </ligand>
</feature>
<sequence>MYQFKDDVSFAKNLDQQDPLAPFQKRFFKVENEIYMDGNSLGMASKDAQESLLTSLEDWKKEGIKIWNTKDGLYFNISRLIAKKTAPLLNADAQEIIATGTITANIHQVLATFYHPTKERYKIVVDELNFASDIYAVQSLIELKNLDPKDALITVKSRDSRTIATQDIIDAMREDVAIVWLPSVLYRSAQLLDMQTITETAHQRGILVGWDLAHSMGAIPHDFKAIDADFAVWCNYKYINGGPGASGGLYINKKHFGKKAGLRGWFGNKDATQFQLNHTFDQDIDANGWLIGTPNIFSLTPLLGALQIFEEAGIHQIRQKSLHITAYLMYLIDHKLKPFGYTVGNPREDQFRGGHVSLEHEEAYRISIALRDLHVIPDFREPNVIRLAPIALYNTYEEVYRVVEILQTIIVDKLYEQYSINRGTVV</sequence>
<dbReference type="InterPro" id="IPR015421">
    <property type="entry name" value="PyrdxlP-dep_Trfase_major"/>
</dbReference>
<evidence type="ECO:0000256" key="3">
    <source>
        <dbReference type="ARBA" id="ARBA00022898"/>
    </source>
</evidence>